<feature type="region of interest" description="Disordered" evidence="8">
    <location>
        <begin position="153"/>
        <end position="180"/>
    </location>
</feature>
<dbReference type="AlphaFoldDB" id="A0A1F6BVD8"/>
<dbReference type="GO" id="GO:0003735">
    <property type="term" value="F:structural constituent of ribosome"/>
    <property type="evidence" value="ECO:0007669"/>
    <property type="project" value="UniProtKB-UniRule"/>
</dbReference>
<dbReference type="InterPro" id="IPR018192">
    <property type="entry name" value="Ribosomal_uS5_N_CS"/>
</dbReference>
<dbReference type="SUPFAM" id="SSF54211">
    <property type="entry name" value="Ribosomal protein S5 domain 2-like"/>
    <property type="match status" value="1"/>
</dbReference>
<dbReference type="PANTHER" id="PTHR48277:SF1">
    <property type="entry name" value="MITOCHONDRIAL RIBOSOMAL PROTEIN S5"/>
    <property type="match status" value="1"/>
</dbReference>
<dbReference type="STRING" id="1798471.A3A21_00950"/>
<dbReference type="Pfam" id="PF03719">
    <property type="entry name" value="Ribosomal_S5_C"/>
    <property type="match status" value="1"/>
</dbReference>
<dbReference type="PROSITE" id="PS00585">
    <property type="entry name" value="RIBOSOMAL_S5"/>
    <property type="match status" value="1"/>
</dbReference>
<name>A0A1F6BVD8_9BACT</name>
<organism evidence="10 11">
    <name type="scientific">Candidatus Jorgensenbacteria bacterium RIFCSPLOWO2_01_FULL_45_25b</name>
    <dbReference type="NCBI Taxonomy" id="1798471"/>
    <lineage>
        <taxon>Bacteria</taxon>
        <taxon>Candidatus Joergenseniibacteriota</taxon>
    </lineage>
</organism>
<comment type="similarity">
    <text evidence="1 7">Belongs to the universal ribosomal protein uS5 family.</text>
</comment>
<dbReference type="GO" id="GO:0006412">
    <property type="term" value="P:translation"/>
    <property type="evidence" value="ECO:0007669"/>
    <property type="project" value="InterPro"/>
</dbReference>
<dbReference type="GO" id="GO:0005737">
    <property type="term" value="C:cytoplasm"/>
    <property type="evidence" value="ECO:0007669"/>
    <property type="project" value="UniProtKB-ARBA"/>
</dbReference>
<evidence type="ECO:0000256" key="2">
    <source>
        <dbReference type="ARBA" id="ARBA00022980"/>
    </source>
</evidence>
<evidence type="ECO:0000256" key="4">
    <source>
        <dbReference type="ARBA" id="ARBA00035255"/>
    </source>
</evidence>
<sequence length="180" mass="19753">MIRQRPVKPVSQYDDKVIEIRRVSRVVKGGKRFSFRATVVVGNRRGKVGVGIGKGLDVASAVEKAKKKAESNIFTFPLKQERTIPYDVEAKYDASRVRLKPTKAGHGLIAGGSCRTVLDLSGVRDISAKILGRTKNKLTNAMATIEALKKLKSRSGKIGEEKQKKTETVQMASDTNNKEA</sequence>
<protein>
    <recommendedName>
        <fullName evidence="4">Small ribosomal subunit protein uS5</fullName>
    </recommendedName>
    <alternativeName>
        <fullName evidence="5">30S ribosomal protein S5</fullName>
    </alternativeName>
</protein>
<dbReference type="GO" id="GO:0003723">
    <property type="term" value="F:RNA binding"/>
    <property type="evidence" value="ECO:0007669"/>
    <property type="project" value="InterPro"/>
</dbReference>
<dbReference type="InterPro" id="IPR020568">
    <property type="entry name" value="Ribosomal_Su5_D2-typ_SF"/>
</dbReference>
<dbReference type="GO" id="GO:0005840">
    <property type="term" value="C:ribosome"/>
    <property type="evidence" value="ECO:0007669"/>
    <property type="project" value="UniProtKB-KW"/>
</dbReference>
<feature type="domain" description="S5 DRBM" evidence="9">
    <location>
        <begin position="13"/>
        <end position="76"/>
    </location>
</feature>
<proteinExistence type="inferred from homology"/>
<dbReference type="GO" id="GO:1990904">
    <property type="term" value="C:ribonucleoprotein complex"/>
    <property type="evidence" value="ECO:0007669"/>
    <property type="project" value="UniProtKB-UniRule"/>
</dbReference>
<dbReference type="EMBL" id="MFKK01000018">
    <property type="protein sequence ID" value="OGG40783.1"/>
    <property type="molecule type" value="Genomic_DNA"/>
</dbReference>
<evidence type="ECO:0000256" key="6">
    <source>
        <dbReference type="PROSITE-ProRule" id="PRU00268"/>
    </source>
</evidence>
<evidence type="ECO:0000313" key="10">
    <source>
        <dbReference type="EMBL" id="OGG40783.1"/>
    </source>
</evidence>
<feature type="compositionally biased region" description="Polar residues" evidence="8">
    <location>
        <begin position="168"/>
        <end position="180"/>
    </location>
</feature>
<dbReference type="InterPro" id="IPR005324">
    <property type="entry name" value="Ribosomal_uS5_C"/>
</dbReference>
<dbReference type="Gene3D" id="3.30.160.20">
    <property type="match status" value="1"/>
</dbReference>
<evidence type="ECO:0000259" key="9">
    <source>
        <dbReference type="PROSITE" id="PS50881"/>
    </source>
</evidence>
<dbReference type="FunFam" id="3.30.230.10:FF:000002">
    <property type="entry name" value="30S ribosomal protein S5"/>
    <property type="match status" value="1"/>
</dbReference>
<evidence type="ECO:0000256" key="1">
    <source>
        <dbReference type="ARBA" id="ARBA00008945"/>
    </source>
</evidence>
<keyword evidence="2 6" id="KW-0689">Ribosomal protein</keyword>
<feature type="compositionally biased region" description="Basic and acidic residues" evidence="8">
    <location>
        <begin position="157"/>
        <end position="167"/>
    </location>
</feature>
<dbReference type="SUPFAM" id="SSF54768">
    <property type="entry name" value="dsRNA-binding domain-like"/>
    <property type="match status" value="1"/>
</dbReference>
<dbReference type="Pfam" id="PF00333">
    <property type="entry name" value="Ribosomal_S5"/>
    <property type="match status" value="1"/>
</dbReference>
<reference evidence="10 11" key="1">
    <citation type="journal article" date="2016" name="Nat. Commun.">
        <title>Thousands of microbial genomes shed light on interconnected biogeochemical processes in an aquifer system.</title>
        <authorList>
            <person name="Anantharaman K."/>
            <person name="Brown C.T."/>
            <person name="Hug L.A."/>
            <person name="Sharon I."/>
            <person name="Castelle C.J."/>
            <person name="Probst A.J."/>
            <person name="Thomas B.C."/>
            <person name="Singh A."/>
            <person name="Wilkins M.J."/>
            <person name="Karaoz U."/>
            <person name="Brodie E.L."/>
            <person name="Williams K.H."/>
            <person name="Hubbard S.S."/>
            <person name="Banfield J.F."/>
        </authorList>
    </citation>
    <scope>NUCLEOTIDE SEQUENCE [LARGE SCALE GENOMIC DNA]</scope>
</reference>
<dbReference type="InterPro" id="IPR014721">
    <property type="entry name" value="Ribsml_uS5_D2-typ_fold_subgr"/>
</dbReference>
<dbReference type="InterPro" id="IPR013810">
    <property type="entry name" value="Ribosomal_uS5_N"/>
</dbReference>
<evidence type="ECO:0000313" key="11">
    <source>
        <dbReference type="Proteomes" id="UP000176996"/>
    </source>
</evidence>
<evidence type="ECO:0000256" key="3">
    <source>
        <dbReference type="ARBA" id="ARBA00023274"/>
    </source>
</evidence>
<comment type="caution">
    <text evidence="10">The sequence shown here is derived from an EMBL/GenBank/DDBJ whole genome shotgun (WGS) entry which is preliminary data.</text>
</comment>
<gene>
    <name evidence="10" type="ORF">A3A21_00950</name>
</gene>
<evidence type="ECO:0000256" key="7">
    <source>
        <dbReference type="RuleBase" id="RU003823"/>
    </source>
</evidence>
<dbReference type="PANTHER" id="PTHR48277">
    <property type="entry name" value="MITOCHONDRIAL RIBOSOMAL PROTEIN S5"/>
    <property type="match status" value="1"/>
</dbReference>
<dbReference type="Proteomes" id="UP000176996">
    <property type="component" value="Unassembled WGS sequence"/>
</dbReference>
<dbReference type="PROSITE" id="PS50881">
    <property type="entry name" value="S5_DSRBD"/>
    <property type="match status" value="1"/>
</dbReference>
<keyword evidence="3 6" id="KW-0687">Ribonucleoprotein</keyword>
<evidence type="ECO:0000256" key="5">
    <source>
        <dbReference type="ARBA" id="ARBA00035519"/>
    </source>
</evidence>
<evidence type="ECO:0000256" key="8">
    <source>
        <dbReference type="SAM" id="MobiDB-lite"/>
    </source>
</evidence>
<dbReference type="Gene3D" id="3.30.230.10">
    <property type="match status" value="1"/>
</dbReference>
<accession>A0A1F6BVD8</accession>
<dbReference type="InterPro" id="IPR000851">
    <property type="entry name" value="Ribosomal_uS5"/>
</dbReference>